<keyword evidence="2" id="KW-1185">Reference proteome</keyword>
<dbReference type="EMBL" id="JABFTP020000062">
    <property type="protein sequence ID" value="KAL3272841.1"/>
    <property type="molecule type" value="Genomic_DNA"/>
</dbReference>
<gene>
    <name evidence="1" type="ORF">HHI36_014302</name>
</gene>
<comment type="caution">
    <text evidence="1">The sequence shown here is derived from an EMBL/GenBank/DDBJ whole genome shotgun (WGS) entry which is preliminary data.</text>
</comment>
<reference evidence="1 2" key="1">
    <citation type="journal article" date="2021" name="BMC Biol.">
        <title>Horizontally acquired antibacterial genes associated with adaptive radiation of ladybird beetles.</title>
        <authorList>
            <person name="Li H.S."/>
            <person name="Tang X.F."/>
            <person name="Huang Y.H."/>
            <person name="Xu Z.Y."/>
            <person name="Chen M.L."/>
            <person name="Du X.Y."/>
            <person name="Qiu B.Y."/>
            <person name="Chen P.T."/>
            <person name="Zhang W."/>
            <person name="Slipinski A."/>
            <person name="Escalona H.E."/>
            <person name="Waterhouse R.M."/>
            <person name="Zwick A."/>
            <person name="Pang H."/>
        </authorList>
    </citation>
    <scope>NUCLEOTIDE SEQUENCE [LARGE SCALE GENOMIC DNA]</scope>
    <source>
        <strain evidence="1">SYSU2018</strain>
    </source>
</reference>
<sequence>MADIQPFACHNNSELTCYVCVKCFSIFHKSCAERDWKAKLISIKDQKVLCCDDEVENDVFTAMMDDIQKKNEHERSREAHVIRLREEKELLFIKFGEI</sequence>
<protein>
    <submittedName>
        <fullName evidence="1">Uncharacterized protein</fullName>
    </submittedName>
</protein>
<evidence type="ECO:0000313" key="1">
    <source>
        <dbReference type="EMBL" id="KAL3272841.1"/>
    </source>
</evidence>
<name>A0ABD2N297_9CUCU</name>
<organism evidence="1 2">
    <name type="scientific">Cryptolaemus montrouzieri</name>
    <dbReference type="NCBI Taxonomy" id="559131"/>
    <lineage>
        <taxon>Eukaryota</taxon>
        <taxon>Metazoa</taxon>
        <taxon>Ecdysozoa</taxon>
        <taxon>Arthropoda</taxon>
        <taxon>Hexapoda</taxon>
        <taxon>Insecta</taxon>
        <taxon>Pterygota</taxon>
        <taxon>Neoptera</taxon>
        <taxon>Endopterygota</taxon>
        <taxon>Coleoptera</taxon>
        <taxon>Polyphaga</taxon>
        <taxon>Cucujiformia</taxon>
        <taxon>Coccinelloidea</taxon>
        <taxon>Coccinellidae</taxon>
        <taxon>Scymninae</taxon>
        <taxon>Scymnini</taxon>
        <taxon>Cryptolaemus</taxon>
    </lineage>
</organism>
<evidence type="ECO:0000313" key="2">
    <source>
        <dbReference type="Proteomes" id="UP001516400"/>
    </source>
</evidence>
<accession>A0ABD2N297</accession>
<dbReference type="AlphaFoldDB" id="A0ABD2N297"/>
<dbReference type="Proteomes" id="UP001516400">
    <property type="component" value="Unassembled WGS sequence"/>
</dbReference>
<proteinExistence type="predicted"/>